<organism evidence="1 2">
    <name type="scientific">Phlebia brevispora</name>
    <dbReference type="NCBI Taxonomy" id="194682"/>
    <lineage>
        <taxon>Eukaryota</taxon>
        <taxon>Fungi</taxon>
        <taxon>Dikarya</taxon>
        <taxon>Basidiomycota</taxon>
        <taxon>Agaricomycotina</taxon>
        <taxon>Agaricomycetes</taxon>
        <taxon>Polyporales</taxon>
        <taxon>Meruliaceae</taxon>
        <taxon>Phlebia</taxon>
    </lineage>
</organism>
<name>A0ACC1RHZ6_9APHY</name>
<accession>A0ACC1RHZ6</accession>
<reference evidence="1" key="1">
    <citation type="submission" date="2022-07" db="EMBL/GenBank/DDBJ databases">
        <title>Genome Sequence of Phlebia brevispora.</title>
        <authorList>
            <person name="Buettner E."/>
        </authorList>
    </citation>
    <scope>NUCLEOTIDE SEQUENCE</scope>
    <source>
        <strain evidence="1">MPL23</strain>
    </source>
</reference>
<dbReference type="Proteomes" id="UP001148662">
    <property type="component" value="Unassembled WGS sequence"/>
</dbReference>
<proteinExistence type="predicted"/>
<gene>
    <name evidence="1" type="ORF">NM688_g9367</name>
</gene>
<evidence type="ECO:0000313" key="1">
    <source>
        <dbReference type="EMBL" id="KAJ3518979.1"/>
    </source>
</evidence>
<evidence type="ECO:0000313" key="2">
    <source>
        <dbReference type="Proteomes" id="UP001148662"/>
    </source>
</evidence>
<keyword evidence="2" id="KW-1185">Reference proteome</keyword>
<protein>
    <submittedName>
        <fullName evidence="1">Uncharacterized protein</fullName>
    </submittedName>
</protein>
<comment type="caution">
    <text evidence="1">The sequence shown here is derived from an EMBL/GenBank/DDBJ whole genome shotgun (WGS) entry which is preliminary data.</text>
</comment>
<dbReference type="EMBL" id="JANHOG010002895">
    <property type="protein sequence ID" value="KAJ3518979.1"/>
    <property type="molecule type" value="Genomic_DNA"/>
</dbReference>
<sequence length="151" mass="16400">MRTSLFFSALTATLGLVGAGHGSPVIERNERRQNVGNLIREPLEGSTIAGGSSFPFNYTPSYACFDPYSEFTVWLVPGPEPPTSASLNSTEEFSPGDYLAYFGTFIEAEYSMPLPPISPGLPPPTLTMPVLDSSFIDETVYFAVVEHSPRL</sequence>